<organism evidence="1 2">
    <name type="scientific">Carnobacterium inhibens subsp. gilichinskyi</name>
    <dbReference type="NCBI Taxonomy" id="1266845"/>
    <lineage>
        <taxon>Bacteria</taxon>
        <taxon>Bacillati</taxon>
        <taxon>Bacillota</taxon>
        <taxon>Bacilli</taxon>
        <taxon>Lactobacillales</taxon>
        <taxon>Carnobacteriaceae</taxon>
        <taxon>Carnobacterium</taxon>
    </lineage>
</organism>
<dbReference type="STRING" id="1266845.Q783_10750"/>
<protein>
    <submittedName>
        <fullName evidence="1">Uncharacterized protein</fullName>
    </submittedName>
</protein>
<dbReference type="AlphaFoldDB" id="U5SC53"/>
<dbReference type="EMBL" id="CP006812">
    <property type="protein sequence ID" value="AGY82889.1"/>
    <property type="molecule type" value="Genomic_DNA"/>
</dbReference>
<dbReference type="eggNOG" id="ENOG5033J5S">
    <property type="taxonomic scope" value="Bacteria"/>
</dbReference>
<dbReference type="KEGG" id="caw:Q783_10750"/>
<dbReference type="HOGENOM" id="CLU_160624_0_0_9"/>
<reference evidence="1 2" key="1">
    <citation type="journal article" date="2013" name="Genome Announc.">
        <title>Complete Genome Sequence of Carnobacterium gilichinskyi Strain WN1359T (DSM 27470T).</title>
        <authorList>
            <person name="Leonard M.T."/>
            <person name="Panayotova N."/>
            <person name="Farmerie W.G."/>
            <person name="Triplett E.W."/>
            <person name="Nicholson W.L."/>
        </authorList>
    </citation>
    <scope>NUCLEOTIDE SEQUENCE [LARGE SCALE GENOMIC DNA]</scope>
    <source>
        <strain evidence="1 2">WN1359</strain>
    </source>
</reference>
<evidence type="ECO:0000313" key="1">
    <source>
        <dbReference type="EMBL" id="AGY82889.1"/>
    </source>
</evidence>
<dbReference type="RefSeq" id="WP_023179499.1">
    <property type="nucleotide sequence ID" value="NC_022606.1"/>
</dbReference>
<accession>U5SC53</accession>
<name>U5SC53_9LACT</name>
<sequence>MENRQLANVVKNVEQFKKDNIQILRKSINNEILNYRKNLPIENLSEELELQIKNEVNSKLSEFNNGIDLKPAALYYSLKSEVELDENISEKELTYSAYDFLEKTTKSKFLKKILKELKKETKK</sequence>
<proteinExistence type="predicted"/>
<dbReference type="PATRIC" id="fig|1266845.5.peg.2048"/>
<dbReference type="Proteomes" id="UP000017469">
    <property type="component" value="Chromosome"/>
</dbReference>
<evidence type="ECO:0000313" key="2">
    <source>
        <dbReference type="Proteomes" id="UP000017469"/>
    </source>
</evidence>
<gene>
    <name evidence="1" type="ORF">Q783_10750</name>
</gene>